<keyword evidence="2" id="KW-1185">Reference proteome</keyword>
<reference evidence="1" key="1">
    <citation type="submission" date="2022-08" db="EMBL/GenBank/DDBJ databases">
        <title>Genome Sequence of Pycnoporus sanguineus.</title>
        <authorList>
            <person name="Buettner E."/>
        </authorList>
    </citation>
    <scope>NUCLEOTIDE SEQUENCE</scope>
    <source>
        <strain evidence="1">CG-C14</strain>
    </source>
</reference>
<organism evidence="1 2">
    <name type="scientific">Trametes sanguinea</name>
    <dbReference type="NCBI Taxonomy" id="158606"/>
    <lineage>
        <taxon>Eukaryota</taxon>
        <taxon>Fungi</taxon>
        <taxon>Dikarya</taxon>
        <taxon>Basidiomycota</taxon>
        <taxon>Agaricomycotina</taxon>
        <taxon>Agaricomycetes</taxon>
        <taxon>Polyporales</taxon>
        <taxon>Polyporaceae</taxon>
        <taxon>Trametes</taxon>
    </lineage>
</organism>
<gene>
    <name evidence="1" type="ORF">NUW54_g11950</name>
</gene>
<sequence>MGRLNLLDISTTSIPSITTTYEAKFALDAVNFCLLERLPGQHGIGILTPSEEDHDLDLLDFKIDVRFPLPRRRAHPHRVKSFETAYGGP</sequence>
<evidence type="ECO:0000313" key="2">
    <source>
        <dbReference type="Proteomes" id="UP001144978"/>
    </source>
</evidence>
<comment type="caution">
    <text evidence="1">The sequence shown here is derived from an EMBL/GenBank/DDBJ whole genome shotgun (WGS) entry which is preliminary data.</text>
</comment>
<accession>A0ACC1N506</accession>
<evidence type="ECO:0000313" key="1">
    <source>
        <dbReference type="EMBL" id="KAJ2974068.1"/>
    </source>
</evidence>
<dbReference type="Proteomes" id="UP001144978">
    <property type="component" value="Unassembled WGS sequence"/>
</dbReference>
<dbReference type="EMBL" id="JANSHE010004879">
    <property type="protein sequence ID" value="KAJ2974068.1"/>
    <property type="molecule type" value="Genomic_DNA"/>
</dbReference>
<protein>
    <submittedName>
        <fullName evidence="1">Uncharacterized protein</fullName>
    </submittedName>
</protein>
<name>A0ACC1N506_9APHY</name>
<proteinExistence type="predicted"/>